<evidence type="ECO:0000256" key="3">
    <source>
        <dbReference type="ARBA" id="ARBA00022614"/>
    </source>
</evidence>
<feature type="chain" id="PRO_5002888972" evidence="7">
    <location>
        <begin position="33"/>
        <end position="457"/>
    </location>
</feature>
<dbReference type="InParanoid" id="B9S334"/>
<dbReference type="InterPro" id="IPR053038">
    <property type="entry name" value="RLP_Defense"/>
</dbReference>
<keyword evidence="8" id="KW-0808">Transferase</keyword>
<evidence type="ECO:0000256" key="4">
    <source>
        <dbReference type="ARBA" id="ARBA00022729"/>
    </source>
</evidence>
<dbReference type="GO" id="GO:0016301">
    <property type="term" value="F:kinase activity"/>
    <property type="evidence" value="ECO:0007669"/>
    <property type="project" value="UniProtKB-KW"/>
</dbReference>
<dbReference type="FunCoup" id="B9S334">
    <property type="interactions" value="255"/>
</dbReference>
<dbReference type="InterPro" id="IPR001611">
    <property type="entry name" value="Leu-rich_rpt"/>
</dbReference>
<dbReference type="eggNOG" id="KOG0619">
    <property type="taxonomic scope" value="Eukaryota"/>
</dbReference>
<dbReference type="SMART" id="SM00369">
    <property type="entry name" value="LRR_TYP"/>
    <property type="match status" value="4"/>
</dbReference>
<dbReference type="Proteomes" id="UP000008311">
    <property type="component" value="Unassembled WGS sequence"/>
</dbReference>
<dbReference type="OMA" id="PSCKDTA"/>
<keyword evidence="8" id="KW-0560">Oxidoreductase</keyword>
<dbReference type="GO" id="GO:0032440">
    <property type="term" value="F:2-alkenal reductase [NAD(P)H] activity"/>
    <property type="evidence" value="ECO:0007669"/>
    <property type="project" value="UniProtKB-EC"/>
</dbReference>
<evidence type="ECO:0000313" key="9">
    <source>
        <dbReference type="Proteomes" id="UP000008311"/>
    </source>
</evidence>
<proteinExistence type="predicted"/>
<evidence type="ECO:0000256" key="1">
    <source>
        <dbReference type="ARBA" id="ARBA00004236"/>
    </source>
</evidence>
<accession>B9S334</accession>
<dbReference type="Pfam" id="PF00560">
    <property type="entry name" value="LRR_1"/>
    <property type="match status" value="2"/>
</dbReference>
<keyword evidence="6" id="KW-0472">Membrane</keyword>
<dbReference type="KEGG" id="rcu:8277828"/>
<dbReference type="EC" id="1.3.1.74" evidence="8"/>
<dbReference type="GO" id="GO:0005886">
    <property type="term" value="C:plasma membrane"/>
    <property type="evidence" value="ECO:0007669"/>
    <property type="project" value="UniProtKB-SubCell"/>
</dbReference>
<dbReference type="PRINTS" id="PR00019">
    <property type="entry name" value="LEURICHRPT"/>
</dbReference>
<evidence type="ECO:0000256" key="7">
    <source>
        <dbReference type="SAM" id="SignalP"/>
    </source>
</evidence>
<gene>
    <name evidence="8" type="ORF">RCOM_1195280</name>
</gene>
<evidence type="ECO:0000256" key="2">
    <source>
        <dbReference type="ARBA" id="ARBA00022475"/>
    </source>
</evidence>
<keyword evidence="8" id="KW-0418">Kinase</keyword>
<dbReference type="EMBL" id="EQ973855">
    <property type="protein sequence ID" value="EEF42019.1"/>
    <property type="molecule type" value="Genomic_DNA"/>
</dbReference>
<dbReference type="PANTHER" id="PTHR48064">
    <property type="entry name" value="OS01G0750400 PROTEIN"/>
    <property type="match status" value="1"/>
</dbReference>
<keyword evidence="9" id="KW-1185">Reference proteome</keyword>
<keyword evidence="5" id="KW-0677">Repeat</keyword>
<dbReference type="Pfam" id="PF13855">
    <property type="entry name" value="LRR_8"/>
    <property type="match status" value="1"/>
</dbReference>
<organism evidence="8 9">
    <name type="scientific">Ricinus communis</name>
    <name type="common">Castor bean</name>
    <dbReference type="NCBI Taxonomy" id="3988"/>
    <lineage>
        <taxon>Eukaryota</taxon>
        <taxon>Viridiplantae</taxon>
        <taxon>Streptophyta</taxon>
        <taxon>Embryophyta</taxon>
        <taxon>Tracheophyta</taxon>
        <taxon>Spermatophyta</taxon>
        <taxon>Magnoliopsida</taxon>
        <taxon>eudicotyledons</taxon>
        <taxon>Gunneridae</taxon>
        <taxon>Pentapetalae</taxon>
        <taxon>rosids</taxon>
        <taxon>fabids</taxon>
        <taxon>Malpighiales</taxon>
        <taxon>Euphorbiaceae</taxon>
        <taxon>Acalyphoideae</taxon>
        <taxon>Acalypheae</taxon>
        <taxon>Ricinus</taxon>
    </lineage>
</organism>
<comment type="subcellular location">
    <subcellularLocation>
        <location evidence="1">Cell membrane</location>
    </subcellularLocation>
</comment>
<evidence type="ECO:0000256" key="5">
    <source>
        <dbReference type="ARBA" id="ARBA00022737"/>
    </source>
</evidence>
<dbReference type="Gene3D" id="3.80.10.10">
    <property type="entry name" value="Ribonuclease Inhibitor"/>
    <property type="match status" value="3"/>
</dbReference>
<dbReference type="FunFam" id="3.80.10.10:FF:000269">
    <property type="entry name" value="Piriformospora indica-insensitive protein 2"/>
    <property type="match status" value="1"/>
</dbReference>
<name>B9S334_RICCO</name>
<sequence>MLFCIFFSFSPSSLSLLTLLLLFLPYFSILHATNDILPSEADTLFEIMDSMSSDQSWRTSYPNPCSPLSLWPGIECKLGPDNHLHVSRLDFGTPPNPTCKSIATFPNKIFSLPYLQSVFFLNCFTHTKTLLSVSSDGLIMFNSSLQQLSLRSNPALFGPIPHQFSLLKSLQILTLSQNHLSGPIPVGIFSLSSLVHLDLSYNMLTGAIPTQLGNLYNLVGLDLSYNSLTGLIPDTVGQLGRLQKLDLSSNSLIGRIPDSIQKLSSLAFMALSNNRFRGYFPTGLQNLQSLQYFIMDDNPMNIPLPVDLSKLVKLQELRLANSGYSGTIPASFSLLTNLSTLSLQNNRLIGEIPPDFGSLSHIYHLNLSRNLLGGVVPFNASFLKRLGRNLDLSGNPGLCLNPTEAYNVKIGSGVSVCSSSKNGSLNKKSQASNGCSIPFFFFGGLLVHGLNQIIFLA</sequence>
<protein>
    <submittedName>
        <fullName evidence="8">Serine-threonine protein kinase, plant-type, putative</fullName>
        <ecNumber evidence="8">1.3.1.74</ecNumber>
    </submittedName>
</protein>
<dbReference type="PANTHER" id="PTHR48064:SF6">
    <property type="entry name" value="RECEPTOR-LIKE PROTEIN KINASE 2"/>
    <property type="match status" value="1"/>
</dbReference>
<keyword evidence="3" id="KW-0433">Leucine-rich repeat</keyword>
<dbReference type="SUPFAM" id="SSF52058">
    <property type="entry name" value="L domain-like"/>
    <property type="match status" value="1"/>
</dbReference>
<dbReference type="InterPro" id="IPR003591">
    <property type="entry name" value="Leu-rich_rpt_typical-subtyp"/>
</dbReference>
<dbReference type="InterPro" id="IPR032675">
    <property type="entry name" value="LRR_dom_sf"/>
</dbReference>
<reference evidence="9" key="1">
    <citation type="journal article" date="2010" name="Nat. Biotechnol.">
        <title>Draft genome sequence of the oilseed species Ricinus communis.</title>
        <authorList>
            <person name="Chan A.P."/>
            <person name="Crabtree J."/>
            <person name="Zhao Q."/>
            <person name="Lorenzi H."/>
            <person name="Orvis J."/>
            <person name="Puiu D."/>
            <person name="Melake-Berhan A."/>
            <person name="Jones K.M."/>
            <person name="Redman J."/>
            <person name="Chen G."/>
            <person name="Cahoon E.B."/>
            <person name="Gedil M."/>
            <person name="Stanke M."/>
            <person name="Haas B.J."/>
            <person name="Wortman J.R."/>
            <person name="Fraser-Liggett C.M."/>
            <person name="Ravel J."/>
            <person name="Rabinowicz P.D."/>
        </authorList>
    </citation>
    <scope>NUCLEOTIDE SEQUENCE [LARGE SCALE GENOMIC DNA]</scope>
    <source>
        <strain evidence="9">cv. Hale</strain>
    </source>
</reference>
<dbReference type="GO" id="GO:0051707">
    <property type="term" value="P:response to other organism"/>
    <property type="evidence" value="ECO:0007669"/>
    <property type="project" value="UniProtKB-ARBA"/>
</dbReference>
<feature type="signal peptide" evidence="7">
    <location>
        <begin position="1"/>
        <end position="32"/>
    </location>
</feature>
<dbReference type="OrthoDB" id="676979at2759"/>
<evidence type="ECO:0000313" key="8">
    <source>
        <dbReference type="EMBL" id="EEF42019.1"/>
    </source>
</evidence>
<keyword evidence="2" id="KW-1003">Cell membrane</keyword>
<evidence type="ECO:0000256" key="6">
    <source>
        <dbReference type="ARBA" id="ARBA00023136"/>
    </source>
</evidence>
<keyword evidence="4 7" id="KW-0732">Signal</keyword>
<dbReference type="FunFam" id="3.80.10.10:FF:000833">
    <property type="entry name" value="Protein TOO MANY MOUTHS"/>
    <property type="match status" value="1"/>
</dbReference>
<dbReference type="AlphaFoldDB" id="B9S334"/>